<accession>A0A6A4HG94</accession>
<dbReference type="Proteomes" id="UP000799118">
    <property type="component" value="Unassembled WGS sequence"/>
</dbReference>
<evidence type="ECO:0000313" key="5">
    <source>
        <dbReference type="Proteomes" id="UP000799118"/>
    </source>
</evidence>
<evidence type="ECO:0000256" key="2">
    <source>
        <dbReference type="ARBA" id="ARBA00022840"/>
    </source>
</evidence>
<organism evidence="4 5">
    <name type="scientific">Gymnopus androsaceus JB14</name>
    <dbReference type="NCBI Taxonomy" id="1447944"/>
    <lineage>
        <taxon>Eukaryota</taxon>
        <taxon>Fungi</taxon>
        <taxon>Dikarya</taxon>
        <taxon>Basidiomycota</taxon>
        <taxon>Agaricomycotina</taxon>
        <taxon>Agaricomycetes</taxon>
        <taxon>Agaricomycetidae</taxon>
        <taxon>Agaricales</taxon>
        <taxon>Marasmiineae</taxon>
        <taxon>Omphalotaceae</taxon>
        <taxon>Gymnopus</taxon>
    </lineage>
</organism>
<keyword evidence="5" id="KW-1185">Reference proteome</keyword>
<evidence type="ECO:0000259" key="3">
    <source>
        <dbReference type="Pfam" id="PF17862"/>
    </source>
</evidence>
<dbReference type="SUPFAM" id="SSF52540">
    <property type="entry name" value="P-loop containing nucleoside triphosphate hydrolases"/>
    <property type="match status" value="1"/>
</dbReference>
<dbReference type="Gene3D" id="1.10.8.60">
    <property type="match status" value="1"/>
</dbReference>
<evidence type="ECO:0000313" key="4">
    <source>
        <dbReference type="EMBL" id="KAE9397509.1"/>
    </source>
</evidence>
<sequence length="136" mass="15565">MVSYHQQIIYSFSVLQIDPTTLTLPSSVDYRTDSAVTLPDFDQRLKILTLMLHDITPSPELSLEILARVSEGLSGSDLKEMCRTAAMVPVREYMRENLSNGEVLFSLFRQHRPLVRPFRVSLSHINSPFVNRLRTT</sequence>
<proteinExistence type="predicted"/>
<dbReference type="OrthoDB" id="10254455at2759"/>
<dbReference type="InterPro" id="IPR027417">
    <property type="entry name" value="P-loop_NTPase"/>
</dbReference>
<gene>
    <name evidence="4" type="ORF">BT96DRAFT_71160</name>
</gene>
<dbReference type="GO" id="GO:0140570">
    <property type="term" value="P:extraction of mislocalized protein from mitochondrial outer membrane"/>
    <property type="evidence" value="ECO:0007669"/>
    <property type="project" value="TreeGrafter"/>
</dbReference>
<dbReference type="InterPro" id="IPR041569">
    <property type="entry name" value="AAA_lid_3"/>
</dbReference>
<keyword evidence="2" id="KW-0067">ATP-binding</keyword>
<protein>
    <recommendedName>
        <fullName evidence="3">AAA ATPase AAA+ lid domain-containing protein</fullName>
    </recommendedName>
</protein>
<evidence type="ECO:0000256" key="1">
    <source>
        <dbReference type="ARBA" id="ARBA00022741"/>
    </source>
</evidence>
<keyword evidence="1" id="KW-0547">Nucleotide-binding</keyword>
<dbReference type="Pfam" id="PF17862">
    <property type="entry name" value="AAA_lid_3"/>
    <property type="match status" value="1"/>
</dbReference>
<dbReference type="AlphaFoldDB" id="A0A6A4HG94"/>
<feature type="domain" description="AAA ATPase AAA+ lid" evidence="3">
    <location>
        <begin position="61"/>
        <end position="96"/>
    </location>
</feature>
<dbReference type="EMBL" id="ML769496">
    <property type="protein sequence ID" value="KAE9397509.1"/>
    <property type="molecule type" value="Genomic_DNA"/>
</dbReference>
<dbReference type="InterPro" id="IPR051701">
    <property type="entry name" value="Mito_OM_Translocase_MSP1"/>
</dbReference>
<reference evidence="4" key="1">
    <citation type="journal article" date="2019" name="Environ. Microbiol.">
        <title>Fungal ecological strategies reflected in gene transcription - a case study of two litter decomposers.</title>
        <authorList>
            <person name="Barbi F."/>
            <person name="Kohler A."/>
            <person name="Barry K."/>
            <person name="Baskaran P."/>
            <person name="Daum C."/>
            <person name="Fauchery L."/>
            <person name="Ihrmark K."/>
            <person name="Kuo A."/>
            <person name="LaButti K."/>
            <person name="Lipzen A."/>
            <person name="Morin E."/>
            <person name="Grigoriev I.V."/>
            <person name="Henrissat B."/>
            <person name="Lindahl B."/>
            <person name="Martin F."/>
        </authorList>
    </citation>
    <scope>NUCLEOTIDE SEQUENCE</scope>
    <source>
        <strain evidence="4">JB14</strain>
    </source>
</reference>
<dbReference type="GO" id="GO:0005524">
    <property type="term" value="F:ATP binding"/>
    <property type="evidence" value="ECO:0007669"/>
    <property type="project" value="UniProtKB-KW"/>
</dbReference>
<name>A0A6A4HG94_9AGAR</name>
<dbReference type="GO" id="GO:0005741">
    <property type="term" value="C:mitochondrial outer membrane"/>
    <property type="evidence" value="ECO:0007669"/>
    <property type="project" value="TreeGrafter"/>
</dbReference>
<dbReference type="PANTHER" id="PTHR45644">
    <property type="entry name" value="AAA ATPASE, PUTATIVE (AFU_ORTHOLOGUE AFUA_2G12920)-RELATED-RELATED"/>
    <property type="match status" value="1"/>
</dbReference>
<dbReference type="PANTHER" id="PTHR45644:SF3">
    <property type="entry name" value="FI08533P-RELATED"/>
    <property type="match status" value="1"/>
</dbReference>